<organism evidence="2 3">
    <name type="scientific">Tuber borchii</name>
    <name type="common">White truffle</name>
    <dbReference type="NCBI Taxonomy" id="42251"/>
    <lineage>
        <taxon>Eukaryota</taxon>
        <taxon>Fungi</taxon>
        <taxon>Dikarya</taxon>
        <taxon>Ascomycota</taxon>
        <taxon>Pezizomycotina</taxon>
        <taxon>Pezizomycetes</taxon>
        <taxon>Pezizales</taxon>
        <taxon>Tuberaceae</taxon>
        <taxon>Tuber</taxon>
    </lineage>
</organism>
<sequence>MSSHPHEGMPEVKLVEDNAEEERKSRAAEFELRAKNMGITEAKFVAQKVAIWEGMWTTKQNGDDIGYDAWVLLNATTSAHQ</sequence>
<evidence type="ECO:0000313" key="3">
    <source>
        <dbReference type="Proteomes" id="UP000244722"/>
    </source>
</evidence>
<dbReference type="Proteomes" id="UP000244722">
    <property type="component" value="Unassembled WGS sequence"/>
</dbReference>
<name>A0A2T6ZG03_TUBBO</name>
<dbReference type="EMBL" id="NESQ01000301">
    <property type="protein sequence ID" value="PUU74415.1"/>
    <property type="molecule type" value="Genomic_DNA"/>
</dbReference>
<protein>
    <submittedName>
        <fullName evidence="2">Uncharacterized protein</fullName>
    </submittedName>
</protein>
<dbReference type="OrthoDB" id="10412008at2759"/>
<proteinExistence type="predicted"/>
<dbReference type="AlphaFoldDB" id="A0A2T6ZG03"/>
<comment type="caution">
    <text evidence="2">The sequence shown here is derived from an EMBL/GenBank/DDBJ whole genome shotgun (WGS) entry which is preliminary data.</text>
</comment>
<accession>A0A2T6ZG03</accession>
<reference evidence="2 3" key="1">
    <citation type="submission" date="2017-04" db="EMBL/GenBank/DDBJ databases">
        <title>Draft genome sequence of Tuber borchii Vittad., a whitish edible truffle.</title>
        <authorList>
            <consortium name="DOE Joint Genome Institute"/>
            <person name="Murat C."/>
            <person name="Kuo A."/>
            <person name="Barry K.W."/>
            <person name="Clum A."/>
            <person name="Dockter R.B."/>
            <person name="Fauchery L."/>
            <person name="Iotti M."/>
            <person name="Kohler A."/>
            <person name="Labutti K."/>
            <person name="Lindquist E.A."/>
            <person name="Lipzen A."/>
            <person name="Ohm R.A."/>
            <person name="Wang M."/>
            <person name="Grigoriev I.V."/>
            <person name="Zambonelli A."/>
            <person name="Martin F.M."/>
        </authorList>
    </citation>
    <scope>NUCLEOTIDE SEQUENCE [LARGE SCALE GENOMIC DNA]</scope>
    <source>
        <strain evidence="2 3">Tbo3840</strain>
    </source>
</reference>
<keyword evidence="3" id="KW-1185">Reference proteome</keyword>
<evidence type="ECO:0000313" key="2">
    <source>
        <dbReference type="EMBL" id="PUU74415.1"/>
    </source>
</evidence>
<evidence type="ECO:0000256" key="1">
    <source>
        <dbReference type="SAM" id="MobiDB-lite"/>
    </source>
</evidence>
<gene>
    <name evidence="2" type="ORF">B9Z19DRAFT_1133339</name>
</gene>
<feature type="region of interest" description="Disordered" evidence="1">
    <location>
        <begin position="1"/>
        <end position="22"/>
    </location>
</feature>